<evidence type="ECO:0000313" key="1">
    <source>
        <dbReference type="EMBL" id="KFC79300.1"/>
    </source>
</evidence>
<name>A0A085G6F5_EWIA3</name>
<evidence type="ECO:0000313" key="2">
    <source>
        <dbReference type="Proteomes" id="UP000028640"/>
    </source>
</evidence>
<keyword evidence="2" id="KW-1185">Reference proteome</keyword>
<dbReference type="STRING" id="910964.GEAM_3108"/>
<protein>
    <submittedName>
        <fullName evidence="1">Putative exported protein</fullName>
    </submittedName>
</protein>
<comment type="caution">
    <text evidence="1">The sequence shown here is derived from an EMBL/GenBank/DDBJ whole genome shotgun (WGS) entry which is preliminary data.</text>
</comment>
<dbReference type="AlphaFoldDB" id="A0A085G6F5"/>
<dbReference type="OrthoDB" id="6895606at2"/>
<sequence>MKFAGIGIAIMLSALLSGCDNTSKNTEAGKANQSALANDENLLSIPALPMIQNSIKTLVPKLNGQFDLSAVQKICLLAREEMTKDDIAILLNREGIDASQIAPQGAPLSLLVNNDQPARQTLCAAWVASSMLEPFNASEITEQQTRQVKEKNKTRKVTVDVIVNNKLQASLATKTAIARTNAEFYALIASRLEAMPGHSLENYTALIKSQFAALAPAYLKRIQELYSPSVAGYQLLSLSKGNVTFSNEDGYRFVYDSEGALLTYGGINWLGKGDILGKQYMLRVNYFNPQVIAALNHAQ</sequence>
<dbReference type="eggNOG" id="ENOG50314T4">
    <property type="taxonomic scope" value="Bacteria"/>
</dbReference>
<reference evidence="1 2" key="1">
    <citation type="submission" date="2014-05" db="EMBL/GenBank/DDBJ databases">
        <title>ATOL: Assembling a taxonomically balanced genome-scale reconstruction of the evolutionary history of the Enterobacteriaceae.</title>
        <authorList>
            <person name="Plunkett G.III."/>
            <person name="Neeno-Eckwall E.C."/>
            <person name="Glasner J.D."/>
            <person name="Perna N.T."/>
        </authorList>
    </citation>
    <scope>NUCLEOTIDE SEQUENCE [LARGE SCALE GENOMIC DNA]</scope>
    <source>
        <strain evidence="1 2">ATCC 33852</strain>
    </source>
</reference>
<dbReference type="PROSITE" id="PS51257">
    <property type="entry name" value="PROKAR_LIPOPROTEIN"/>
    <property type="match status" value="1"/>
</dbReference>
<proteinExistence type="predicted"/>
<organism evidence="1 2">
    <name type="scientific">Ewingella americana (strain ATCC 33852 / DSM 4580 / CCUG 14506 / JCM 5911 / LMG 7869 / NCTC 12157 / CDC 1468-78)</name>
    <dbReference type="NCBI Taxonomy" id="910964"/>
    <lineage>
        <taxon>Bacteria</taxon>
        <taxon>Pseudomonadati</taxon>
        <taxon>Pseudomonadota</taxon>
        <taxon>Gammaproteobacteria</taxon>
        <taxon>Enterobacterales</taxon>
        <taxon>Yersiniaceae</taxon>
        <taxon>Ewingella</taxon>
    </lineage>
</organism>
<dbReference type="Proteomes" id="UP000028640">
    <property type="component" value="Unassembled WGS sequence"/>
</dbReference>
<gene>
    <name evidence="1" type="ORF">GEAM_3108</name>
</gene>
<dbReference type="GeneID" id="78381561"/>
<accession>A0A085G6F5</accession>
<dbReference type="RefSeq" id="WP_034793166.1">
    <property type="nucleotide sequence ID" value="NZ_JMPJ01000065.1"/>
</dbReference>
<dbReference type="EMBL" id="JMPJ01000065">
    <property type="protein sequence ID" value="KFC79300.1"/>
    <property type="molecule type" value="Genomic_DNA"/>
</dbReference>